<dbReference type="Gene3D" id="2.60.120.260">
    <property type="entry name" value="Galactose-binding domain-like"/>
    <property type="match status" value="1"/>
</dbReference>
<reference evidence="4 5" key="1">
    <citation type="submission" date="2018-10" db="EMBL/GenBank/DDBJ databases">
        <title>Isolation from cow dung.</title>
        <authorList>
            <person name="Ling L."/>
        </authorList>
    </citation>
    <scope>NUCLEOTIDE SEQUENCE [LARGE SCALE GENOMIC DNA]</scope>
    <source>
        <strain evidence="4 5">NEAU-LL90</strain>
    </source>
</reference>
<dbReference type="Proteomes" id="UP000279275">
    <property type="component" value="Unassembled WGS sequence"/>
</dbReference>
<dbReference type="InterPro" id="IPR005674">
    <property type="entry name" value="CocE/Ser_esterase"/>
</dbReference>
<dbReference type="NCBIfam" id="TIGR00976">
    <property type="entry name" value="CocE_NonD"/>
    <property type="match status" value="1"/>
</dbReference>
<organism evidence="4 5">
    <name type="scientific">Nocardia stercoris</name>
    <dbReference type="NCBI Taxonomy" id="2483361"/>
    <lineage>
        <taxon>Bacteria</taxon>
        <taxon>Bacillati</taxon>
        <taxon>Actinomycetota</taxon>
        <taxon>Actinomycetes</taxon>
        <taxon>Mycobacteriales</taxon>
        <taxon>Nocardiaceae</taxon>
        <taxon>Nocardia</taxon>
    </lineage>
</organism>
<dbReference type="SUPFAM" id="SSF49785">
    <property type="entry name" value="Galactose-binding domain-like"/>
    <property type="match status" value="1"/>
</dbReference>
<evidence type="ECO:0000256" key="2">
    <source>
        <dbReference type="SAM" id="SignalP"/>
    </source>
</evidence>
<dbReference type="Pfam" id="PF02129">
    <property type="entry name" value="Peptidase_S15"/>
    <property type="match status" value="1"/>
</dbReference>
<dbReference type="SUPFAM" id="SSF53474">
    <property type="entry name" value="alpha/beta-Hydrolases"/>
    <property type="match status" value="1"/>
</dbReference>
<dbReference type="InterPro" id="IPR000383">
    <property type="entry name" value="Xaa-Pro-like_dom"/>
</dbReference>
<dbReference type="InterPro" id="IPR029058">
    <property type="entry name" value="AB_hydrolase_fold"/>
</dbReference>
<dbReference type="InterPro" id="IPR013736">
    <property type="entry name" value="Xaa-Pro_dipept_C"/>
</dbReference>
<evidence type="ECO:0000313" key="4">
    <source>
        <dbReference type="EMBL" id="RMI34412.1"/>
    </source>
</evidence>
<gene>
    <name evidence="4" type="ORF">EBN03_06160</name>
</gene>
<sequence>MVNHRPRALAAVMTTLALTTGGVVAAAPGHADTSALDAQFEATYQAPQQYPNIAIDWDVPITMSDGTVLKANVYRPADAAGHPVDEQLPTIVNLTPYTKLVGALAEAALSVPGLSDALVKVLAKADFSALGMSSLSDILRAVPGGAGRTFAVDPNLVRSGYTQVVVDVRGTGFSQGDWQVFGDREQADGAEVIDWAAQQPWSDGKIGMNGISYSGINQLQTAERHPAALGAIFPIVPGSDLIRDVAAPGGALGIGFIPEWLAAVDGTKLIPDLTALLTGKFDWTWLADRAADPLTFIDTVIAALTTPSVDQIPPQLYSVLNNRSDLRQAWLGHPEQIQVPTFVYGGWHDIFTYSSPQVYNAVDVPAEQKKLLMGDTYHVTTSAGLGDPGAPAPLDALQRAWFDKWLKGIDNGIDRYSPVTLWQQGTEQWTTDDSFPRAGMDYRRMYLGATTSGTAPQSRYDGSLAAQPDGPATVSVDPSMLTMCSRDAIQGTAGLVPEPDQCAKDARISEGAALSFTSAPVDRPTVISGPIGVHLNTVLDATDGYWTVTVNDVAPDGHSTVWSTGQLQASLRAVDESKAQRSANGDYTDPYPALSLDQRQPVVPGAPTVLDIGIRATDGMLQPGHRLRLDVFAGNLPSSIPVRPLLNESGLRTQHLALDPDQPSWINVPVQADSGW</sequence>
<keyword evidence="2" id="KW-0732">Signal</keyword>
<dbReference type="GO" id="GO:0008239">
    <property type="term" value="F:dipeptidyl-peptidase activity"/>
    <property type="evidence" value="ECO:0007669"/>
    <property type="project" value="InterPro"/>
</dbReference>
<proteinExistence type="predicted"/>
<dbReference type="OrthoDB" id="5240615at2"/>
<keyword evidence="1 4" id="KW-0378">Hydrolase</keyword>
<dbReference type="AlphaFoldDB" id="A0A3M2L9Z0"/>
<name>A0A3M2L9Z0_9NOCA</name>
<evidence type="ECO:0000313" key="5">
    <source>
        <dbReference type="Proteomes" id="UP000279275"/>
    </source>
</evidence>
<protein>
    <submittedName>
        <fullName evidence="4">CocE/NonD family hydrolase</fullName>
    </submittedName>
</protein>
<dbReference type="Gene3D" id="3.40.50.1820">
    <property type="entry name" value="alpha/beta hydrolase"/>
    <property type="match status" value="1"/>
</dbReference>
<dbReference type="InterPro" id="IPR050585">
    <property type="entry name" value="Xaa-Pro_dipeptidyl-ppase/CocE"/>
</dbReference>
<dbReference type="PANTHER" id="PTHR43056">
    <property type="entry name" value="PEPTIDASE S9 PROLYL OLIGOPEPTIDASE"/>
    <property type="match status" value="1"/>
</dbReference>
<keyword evidence="5" id="KW-1185">Reference proteome</keyword>
<dbReference type="SMART" id="SM00939">
    <property type="entry name" value="PepX_C"/>
    <property type="match status" value="1"/>
</dbReference>
<dbReference type="EMBL" id="RFFH01000002">
    <property type="protein sequence ID" value="RMI34412.1"/>
    <property type="molecule type" value="Genomic_DNA"/>
</dbReference>
<evidence type="ECO:0000256" key="1">
    <source>
        <dbReference type="ARBA" id="ARBA00022801"/>
    </source>
</evidence>
<dbReference type="InterPro" id="IPR008979">
    <property type="entry name" value="Galactose-bd-like_sf"/>
</dbReference>
<dbReference type="PANTHER" id="PTHR43056:SF10">
    <property type="entry name" value="COCE_NOND FAMILY, PUTATIVE (AFU_ORTHOLOGUE AFUA_7G00600)-RELATED"/>
    <property type="match status" value="1"/>
</dbReference>
<feature type="signal peptide" evidence="2">
    <location>
        <begin position="1"/>
        <end position="25"/>
    </location>
</feature>
<accession>A0A3M2L9Z0</accession>
<dbReference type="Pfam" id="PF08530">
    <property type="entry name" value="PepX_C"/>
    <property type="match status" value="1"/>
</dbReference>
<comment type="caution">
    <text evidence="4">The sequence shown here is derived from an EMBL/GenBank/DDBJ whole genome shotgun (WGS) entry which is preliminary data.</text>
</comment>
<feature type="chain" id="PRO_5039678218" evidence="2">
    <location>
        <begin position="26"/>
        <end position="676"/>
    </location>
</feature>
<feature type="domain" description="Xaa-Pro dipeptidyl-peptidase C-terminal" evidence="3">
    <location>
        <begin position="399"/>
        <end position="664"/>
    </location>
</feature>
<evidence type="ECO:0000259" key="3">
    <source>
        <dbReference type="SMART" id="SM00939"/>
    </source>
</evidence>